<gene>
    <name evidence="1" type="ORF">GCM10017557_19760</name>
</gene>
<reference evidence="1 2" key="1">
    <citation type="journal article" date="2014" name="Int. J. Syst. Evol. Microbiol.">
        <title>Complete genome sequence of Corynebacterium casei LMG S-19264T (=DSM 44701T), isolated from a smear-ripened cheese.</title>
        <authorList>
            <consortium name="US DOE Joint Genome Institute (JGI-PGF)"/>
            <person name="Walter F."/>
            <person name="Albersmeier A."/>
            <person name="Kalinowski J."/>
            <person name="Ruckert C."/>
        </authorList>
    </citation>
    <scope>NUCLEOTIDE SEQUENCE [LARGE SCALE GENOMIC DNA]</scope>
    <source>
        <strain evidence="1 2">JCM 4677</strain>
    </source>
</reference>
<keyword evidence="2" id="KW-1185">Reference proteome</keyword>
<sequence>MLATAAVRQQSRTLVIATAAVPLALAVLADDVRVWRQLHTARRDALIAAIGRRLSAWAASRSGMAARLVAREVYRHLTSAPSTSSAT</sequence>
<organism evidence="1 2">
    <name type="scientific">Streptomyces aurantiacus</name>
    <dbReference type="NCBI Taxonomy" id="47760"/>
    <lineage>
        <taxon>Bacteria</taxon>
        <taxon>Bacillati</taxon>
        <taxon>Actinomycetota</taxon>
        <taxon>Actinomycetes</taxon>
        <taxon>Kitasatosporales</taxon>
        <taxon>Streptomycetaceae</taxon>
        <taxon>Streptomyces</taxon>
        <taxon>Streptomyces aurantiacus group</taxon>
    </lineage>
</organism>
<dbReference type="Proteomes" id="UP000516444">
    <property type="component" value="Chromosome"/>
</dbReference>
<accession>A0A7G1NZY1</accession>
<protein>
    <submittedName>
        <fullName evidence="1">Uncharacterized protein</fullName>
    </submittedName>
</protein>
<dbReference type="EMBL" id="AP023440">
    <property type="protein sequence ID" value="BCL27117.1"/>
    <property type="molecule type" value="Genomic_DNA"/>
</dbReference>
<name>A0A7G1NZY1_9ACTN</name>
<dbReference type="AlphaFoldDB" id="A0A7G1NZY1"/>
<proteinExistence type="predicted"/>
<evidence type="ECO:0000313" key="1">
    <source>
        <dbReference type="EMBL" id="BCL27117.1"/>
    </source>
</evidence>
<evidence type="ECO:0000313" key="2">
    <source>
        <dbReference type="Proteomes" id="UP000516444"/>
    </source>
</evidence>
<dbReference type="KEGG" id="sgm:GCM10017557_19760"/>
<dbReference type="RefSeq" id="WP_055507273.1">
    <property type="nucleotide sequence ID" value="NZ_AP023440.1"/>
</dbReference>